<name>A0A1N7MIS4_9PROT</name>
<dbReference type="InterPro" id="IPR002656">
    <property type="entry name" value="Acyl_transf_3_dom"/>
</dbReference>
<feature type="transmembrane region" description="Helical" evidence="1">
    <location>
        <begin position="185"/>
        <end position="208"/>
    </location>
</feature>
<dbReference type="InterPro" id="IPR050879">
    <property type="entry name" value="Acyltransferase_3"/>
</dbReference>
<keyword evidence="5" id="KW-1185">Reference proteome</keyword>
<feature type="transmembrane region" description="Helical" evidence="1">
    <location>
        <begin position="130"/>
        <end position="151"/>
    </location>
</feature>
<evidence type="ECO:0000259" key="2">
    <source>
        <dbReference type="Pfam" id="PF01757"/>
    </source>
</evidence>
<feature type="transmembrane region" description="Helical" evidence="1">
    <location>
        <begin position="240"/>
        <end position="258"/>
    </location>
</feature>
<dbReference type="PANTHER" id="PTHR23028:SF53">
    <property type="entry name" value="ACYL_TRANSF_3 DOMAIN-CONTAINING PROTEIN"/>
    <property type="match status" value="1"/>
</dbReference>
<keyword evidence="1" id="KW-1133">Transmembrane helix</keyword>
<dbReference type="GO" id="GO:0009103">
    <property type="term" value="P:lipopolysaccharide biosynthetic process"/>
    <property type="evidence" value="ECO:0007669"/>
    <property type="project" value="TreeGrafter"/>
</dbReference>
<keyword evidence="4" id="KW-0378">Hydrolase</keyword>
<feature type="domain" description="SGNH" evidence="3">
    <location>
        <begin position="403"/>
        <end position="652"/>
    </location>
</feature>
<keyword evidence="4" id="KW-0012">Acyltransferase</keyword>
<evidence type="ECO:0000313" key="4">
    <source>
        <dbReference type="EMBL" id="SIS85829.1"/>
    </source>
</evidence>
<feature type="transmembrane region" description="Helical" evidence="1">
    <location>
        <begin position="306"/>
        <end position="327"/>
    </location>
</feature>
<dbReference type="GO" id="GO:0016787">
    <property type="term" value="F:hydrolase activity"/>
    <property type="evidence" value="ECO:0007669"/>
    <property type="project" value="UniProtKB-KW"/>
</dbReference>
<dbReference type="GO" id="GO:0016020">
    <property type="term" value="C:membrane"/>
    <property type="evidence" value="ECO:0007669"/>
    <property type="project" value="TreeGrafter"/>
</dbReference>
<feature type="transmembrane region" description="Helical" evidence="1">
    <location>
        <begin position="342"/>
        <end position="361"/>
    </location>
</feature>
<keyword evidence="1" id="KW-0812">Transmembrane</keyword>
<gene>
    <name evidence="4" type="ORF">SAMN05421779_104141</name>
</gene>
<dbReference type="EMBL" id="FTOA01000004">
    <property type="protein sequence ID" value="SIS85829.1"/>
    <property type="molecule type" value="Genomic_DNA"/>
</dbReference>
<feature type="transmembrane region" description="Helical" evidence="1">
    <location>
        <begin position="158"/>
        <end position="179"/>
    </location>
</feature>
<dbReference type="PANTHER" id="PTHR23028">
    <property type="entry name" value="ACETYLTRANSFERASE"/>
    <property type="match status" value="1"/>
</dbReference>
<proteinExistence type="predicted"/>
<evidence type="ECO:0000259" key="3">
    <source>
        <dbReference type="Pfam" id="PF19040"/>
    </source>
</evidence>
<feature type="transmembrane region" description="Helical" evidence="1">
    <location>
        <begin position="265"/>
        <end position="286"/>
    </location>
</feature>
<keyword evidence="1" id="KW-0472">Membrane</keyword>
<keyword evidence="4" id="KW-0808">Transferase</keyword>
<organism evidence="4 5">
    <name type="scientific">Insolitispirillum peregrinum</name>
    <dbReference type="NCBI Taxonomy" id="80876"/>
    <lineage>
        <taxon>Bacteria</taxon>
        <taxon>Pseudomonadati</taxon>
        <taxon>Pseudomonadota</taxon>
        <taxon>Alphaproteobacteria</taxon>
        <taxon>Rhodospirillales</taxon>
        <taxon>Novispirillaceae</taxon>
        <taxon>Insolitispirillum</taxon>
    </lineage>
</organism>
<dbReference type="AlphaFoldDB" id="A0A1N7MIS4"/>
<feature type="domain" description="Acyltransferase 3" evidence="2">
    <location>
        <begin position="6"/>
        <end position="327"/>
    </location>
</feature>
<evidence type="ECO:0000256" key="1">
    <source>
        <dbReference type="SAM" id="Phobius"/>
    </source>
</evidence>
<accession>A0A1N7MIS4</accession>
<sequence>MMHRREIDGLRGLAIAAVVLFHVNSTWLPGGFAGVDVFLTISGYLITSIIHGRLQQGQFSLLSFYERRIYRLLPSFITVTLCTTMAAGLLLMPEDLSGFGGFLKTTSFLMTNFAAKSFSDYFATQDQPLLHLWSICLEIQFYAAYALALALTGRYRKAWLFPLILLTTAVSFILSWTMIDTHPRWVFYLLPFRFWEFGLGALAACPLLPVLSRKWVAETVNLTGLALIVVPLAVYDAATAFPGLTALPLCLGTALLLGNRNHSGAVGLILKSAPLTLIGLVSYSLYLWHWPVVLFYDYYTSSTQTVLDALTVLVLSGVLSVAAWWLVERPFYRRRPPFSRKALLGAIGASLLALGLGGTVIERANGWPERWSATGKADLATLHSDIETGCAHGHTDIVARSTSGTYCTIGSKDTSPTWALWGDSQARAFSGTFAQTLDKAGLSAKLFNLHGCPPLVQVGTTLYPDGLCTLHNRHAYQQILASPEISNIVLFSRYSMYLHGTSWSGGAGQKARNWLTDQNGQRLSEEERVALFTQSLRTEVAELTRAGKTVYLYYPNPEAEVSAARMVLLRDWWQEQPAEVRIPLGYYRALNREVLPVLDALAAEPPGALVRIEPATLLCGQDSCPTKLDGHLLLRDSNHPTDFASGILARPLAEAMERDRHSPRTAP</sequence>
<dbReference type="InterPro" id="IPR043968">
    <property type="entry name" value="SGNH"/>
</dbReference>
<feature type="transmembrane region" description="Helical" evidence="1">
    <location>
        <begin position="215"/>
        <end position="234"/>
    </location>
</feature>
<feature type="transmembrane region" description="Helical" evidence="1">
    <location>
        <begin position="7"/>
        <end position="25"/>
    </location>
</feature>
<reference evidence="4 5" key="1">
    <citation type="submission" date="2017-01" db="EMBL/GenBank/DDBJ databases">
        <authorList>
            <person name="Mah S.A."/>
            <person name="Swanson W.J."/>
            <person name="Moy G.W."/>
            <person name="Vacquier V.D."/>
        </authorList>
    </citation>
    <scope>NUCLEOTIDE SEQUENCE [LARGE SCALE GENOMIC DNA]</scope>
    <source>
        <strain evidence="4 5">DSM 11589</strain>
    </source>
</reference>
<dbReference type="Pfam" id="PF01757">
    <property type="entry name" value="Acyl_transf_3"/>
    <property type="match status" value="1"/>
</dbReference>
<dbReference type="GO" id="GO:0016747">
    <property type="term" value="F:acyltransferase activity, transferring groups other than amino-acyl groups"/>
    <property type="evidence" value="ECO:0007669"/>
    <property type="project" value="InterPro"/>
</dbReference>
<dbReference type="Pfam" id="PF19040">
    <property type="entry name" value="SGNH"/>
    <property type="match status" value="1"/>
</dbReference>
<evidence type="ECO:0000313" key="5">
    <source>
        <dbReference type="Proteomes" id="UP000185678"/>
    </source>
</evidence>
<dbReference type="Proteomes" id="UP000185678">
    <property type="component" value="Unassembled WGS sequence"/>
</dbReference>
<dbReference type="STRING" id="80876.SAMN05421779_104141"/>
<feature type="transmembrane region" description="Helical" evidence="1">
    <location>
        <begin position="31"/>
        <end position="51"/>
    </location>
</feature>
<feature type="transmembrane region" description="Helical" evidence="1">
    <location>
        <begin position="72"/>
        <end position="92"/>
    </location>
</feature>
<protein>
    <submittedName>
        <fullName evidence="4">Peptidoglycan/LPS O-acetylase OafA/YrhL, contains acyltransferase and SGNH-hydrolase domains</fullName>
    </submittedName>
</protein>